<sequence length="145" mass="16484">MKIIKISTDLELTVHDFPEGNYSQQNHILRELIGNHCSIYERVTPKRLYSELQMKHSTTNVPGECVCMLVDEEGLLKDIPPNLIGSYLYETDIHKQRIVGNILLVGEAWEDDGIGFCGIDDKVFAVLEQKLSDLLHTAKEIKEES</sequence>
<name>A0A3A9AGJ1_9FIRM</name>
<keyword evidence="2" id="KW-1185">Reference proteome</keyword>
<evidence type="ECO:0000313" key="2">
    <source>
        <dbReference type="Proteomes" id="UP000280696"/>
    </source>
</evidence>
<dbReference type="OrthoDB" id="2067900at2"/>
<comment type="caution">
    <text evidence="1">The sequence shown here is derived from an EMBL/GenBank/DDBJ whole genome shotgun (WGS) entry which is preliminary data.</text>
</comment>
<reference evidence="1 2" key="1">
    <citation type="submission" date="2018-09" db="EMBL/GenBank/DDBJ databases">
        <title>Murine metabolic-syndrome-specific gut microbial biobank.</title>
        <authorList>
            <person name="Liu C."/>
        </authorList>
    </citation>
    <scope>NUCLEOTIDE SEQUENCE [LARGE SCALE GENOMIC DNA]</scope>
    <source>
        <strain evidence="1 2">0.1xD8-82</strain>
    </source>
</reference>
<organism evidence="1 2">
    <name type="scientific">Parablautia intestinalis</name>
    <dbReference type="NCBI Taxonomy" id="2320100"/>
    <lineage>
        <taxon>Bacteria</taxon>
        <taxon>Bacillati</taxon>
        <taxon>Bacillota</taxon>
        <taxon>Clostridia</taxon>
        <taxon>Lachnospirales</taxon>
        <taxon>Lachnospiraceae</taxon>
        <taxon>Parablautia</taxon>
    </lineage>
</organism>
<gene>
    <name evidence="1" type="ORF">D7V94_13660</name>
</gene>
<accession>A0A3A9AGJ1</accession>
<proteinExistence type="predicted"/>
<dbReference type="Proteomes" id="UP000280696">
    <property type="component" value="Unassembled WGS sequence"/>
</dbReference>
<evidence type="ECO:0000313" key="1">
    <source>
        <dbReference type="EMBL" id="RKI90469.1"/>
    </source>
</evidence>
<dbReference type="AlphaFoldDB" id="A0A3A9AGJ1"/>
<dbReference type="RefSeq" id="WP_120470686.1">
    <property type="nucleotide sequence ID" value="NZ_RAYQ01000014.1"/>
</dbReference>
<evidence type="ECO:0008006" key="3">
    <source>
        <dbReference type="Google" id="ProtNLM"/>
    </source>
</evidence>
<protein>
    <recommendedName>
        <fullName evidence="3">DUF3846 domain-containing protein</fullName>
    </recommendedName>
</protein>
<dbReference type="EMBL" id="RAYQ01000014">
    <property type="protein sequence ID" value="RKI90469.1"/>
    <property type="molecule type" value="Genomic_DNA"/>
</dbReference>